<evidence type="ECO:0008006" key="7">
    <source>
        <dbReference type="Google" id="ProtNLM"/>
    </source>
</evidence>
<name>A0A9X3X1V7_9BACT</name>
<feature type="signal peptide" evidence="3">
    <location>
        <begin position="1"/>
        <end position="26"/>
    </location>
</feature>
<protein>
    <recommendedName>
        <fullName evidence="7">Tetratricopeptide repeat protein</fullName>
    </recommendedName>
</protein>
<evidence type="ECO:0000313" key="5">
    <source>
        <dbReference type="EMBL" id="MDC3982514.1"/>
    </source>
</evidence>
<gene>
    <name evidence="4" type="ORF">KEG57_05080</name>
    <name evidence="5" type="ORF">KEG57_18515</name>
</gene>
<accession>A0A9X3X1V7</accession>
<evidence type="ECO:0000256" key="3">
    <source>
        <dbReference type="SAM" id="SignalP"/>
    </source>
</evidence>
<feature type="region of interest" description="Disordered" evidence="1">
    <location>
        <begin position="547"/>
        <end position="575"/>
    </location>
</feature>
<reference evidence="4 6" key="1">
    <citation type="submission" date="2021-04" db="EMBL/GenBank/DDBJ databases">
        <title>Genome analysis of Polyangium sp.</title>
        <authorList>
            <person name="Li Y."/>
            <person name="Wang J."/>
        </authorList>
    </citation>
    <scope>NUCLEOTIDE SEQUENCE [LARGE SCALE GENOMIC DNA]</scope>
    <source>
        <strain evidence="4 6">SDU14</strain>
    </source>
</reference>
<dbReference type="InterPro" id="IPR011990">
    <property type="entry name" value="TPR-like_helical_dom_sf"/>
</dbReference>
<feature type="region of interest" description="Disordered" evidence="1">
    <location>
        <begin position="124"/>
        <end position="186"/>
    </location>
</feature>
<organism evidence="4 6">
    <name type="scientific">Polyangium jinanense</name>
    <dbReference type="NCBI Taxonomy" id="2829994"/>
    <lineage>
        <taxon>Bacteria</taxon>
        <taxon>Pseudomonadati</taxon>
        <taxon>Myxococcota</taxon>
        <taxon>Polyangia</taxon>
        <taxon>Polyangiales</taxon>
        <taxon>Polyangiaceae</taxon>
        <taxon>Polyangium</taxon>
    </lineage>
</organism>
<feature type="chain" id="PRO_5044703890" description="Tetratricopeptide repeat protein" evidence="3">
    <location>
        <begin position="27"/>
        <end position="575"/>
    </location>
</feature>
<evidence type="ECO:0000256" key="2">
    <source>
        <dbReference type="SAM" id="Phobius"/>
    </source>
</evidence>
<keyword evidence="2" id="KW-0472">Membrane</keyword>
<dbReference type="Gene3D" id="1.25.40.10">
    <property type="entry name" value="Tetratricopeptide repeat domain"/>
    <property type="match status" value="1"/>
</dbReference>
<dbReference type="Gene3D" id="1.25.10.10">
    <property type="entry name" value="Leucine-rich Repeat Variant"/>
    <property type="match status" value="1"/>
</dbReference>
<keyword evidence="3" id="KW-0732">Signal</keyword>
<dbReference type="EMBL" id="JAGTJJ010000002">
    <property type="protein sequence ID" value="MDC3979861.1"/>
    <property type="molecule type" value="Genomic_DNA"/>
</dbReference>
<dbReference type="RefSeq" id="WP_272458218.1">
    <property type="nucleotide sequence ID" value="NZ_JAGTJJ010000002.1"/>
</dbReference>
<feature type="transmembrane region" description="Helical" evidence="2">
    <location>
        <begin position="521"/>
        <end position="542"/>
    </location>
</feature>
<sequence length="575" mass="62507">MNHVSKLASSFVLVSALALVPLHVHAAGELTQPSASASAAAAPAAPASLPELPKLQPIVLQEPDAAALQELDRVLERLTTGDARAKETARTAVAEVTPAVVPAVRARVQELRAGLDRKEAQGLLDDARKAGRKSLRDKEKAEKAEKGGKEKDKAGKDEKAAAKDDKASKDAKAPKKSKADKEKDKDAEDEGDWLEFVLASPKPKSDTWRDLVRLLAMERMLTAAGTTPAVRELLQMYSYFGELLRVDLQRQIGKLRDRAVPALIEGRQHDAKIVQRFASKQLDLLGRAIPGEAVGVTDPQVLADILRAYGRTRDVDAVRVILSFSNSDRIQLREAAREAIAAIGEPGIWQLRDAYLNQTGNKAPREFTWDRIARELFGMYDRARLAEVYKLMDEGAAHAAASRWVEATSAFDKVLARSPVFERRKEMAPAYVAHAKTLEEKEPAAALEMLRKALRLDPKGEGARKIEAEIAYLEGVTLIARGTPDKFPLTKAIELDPSNERAKRALASLEQERIAPQKSSLHRYVAASGVGLVALIAMIFLARRKPDAGRDAEGSRAGSNPPTPPAPDAPVAGAE</sequence>
<comment type="caution">
    <text evidence="4">The sequence shown here is derived from an EMBL/GenBank/DDBJ whole genome shotgun (WGS) entry which is preliminary data.</text>
</comment>
<evidence type="ECO:0000256" key="1">
    <source>
        <dbReference type="SAM" id="MobiDB-lite"/>
    </source>
</evidence>
<evidence type="ECO:0000313" key="6">
    <source>
        <dbReference type="Proteomes" id="UP001151081"/>
    </source>
</evidence>
<dbReference type="SUPFAM" id="SSF48452">
    <property type="entry name" value="TPR-like"/>
    <property type="match status" value="1"/>
</dbReference>
<dbReference type="EMBL" id="JAGTJJ010000008">
    <property type="protein sequence ID" value="MDC3982514.1"/>
    <property type="molecule type" value="Genomic_DNA"/>
</dbReference>
<evidence type="ECO:0000313" key="4">
    <source>
        <dbReference type="EMBL" id="MDC3979861.1"/>
    </source>
</evidence>
<keyword evidence="2" id="KW-1133">Transmembrane helix</keyword>
<keyword evidence="6" id="KW-1185">Reference proteome</keyword>
<keyword evidence="2" id="KW-0812">Transmembrane</keyword>
<dbReference type="Proteomes" id="UP001151081">
    <property type="component" value="Unassembled WGS sequence"/>
</dbReference>
<dbReference type="AlphaFoldDB" id="A0A9X3X1V7"/>
<dbReference type="InterPro" id="IPR011989">
    <property type="entry name" value="ARM-like"/>
</dbReference>
<proteinExistence type="predicted"/>